<evidence type="ECO:0000256" key="2">
    <source>
        <dbReference type="ARBA" id="ARBA00007225"/>
    </source>
</evidence>
<feature type="signal peptide" evidence="7">
    <location>
        <begin position="1"/>
        <end position="27"/>
    </location>
</feature>
<dbReference type="InterPro" id="IPR047804">
    <property type="entry name" value="C69_dipept_A-like"/>
</dbReference>
<dbReference type="Pfam" id="PF00395">
    <property type="entry name" value="SLH"/>
    <property type="match status" value="2"/>
</dbReference>
<protein>
    <recommendedName>
        <fullName evidence="3">membrane dipeptidase</fullName>
        <ecNumber evidence="3">3.4.13.19</ecNumber>
    </recommendedName>
</protein>
<dbReference type="GO" id="GO:0070004">
    <property type="term" value="F:cysteine-type exopeptidase activity"/>
    <property type="evidence" value="ECO:0007669"/>
    <property type="project" value="InterPro"/>
</dbReference>
<keyword evidence="7" id="KW-0732">Signal</keyword>
<evidence type="ECO:0000313" key="10">
    <source>
        <dbReference type="Proteomes" id="UP000187166"/>
    </source>
</evidence>
<dbReference type="eggNOG" id="COG5263">
    <property type="taxonomic scope" value="Bacteria"/>
</dbReference>
<comment type="catalytic activity">
    <reaction evidence="1">
        <text>an L-aminoacyl-L-amino acid + H2O = 2 an L-alpha-amino acid</text>
        <dbReference type="Rhea" id="RHEA:48940"/>
        <dbReference type="ChEBI" id="CHEBI:15377"/>
        <dbReference type="ChEBI" id="CHEBI:59869"/>
        <dbReference type="ChEBI" id="CHEBI:77460"/>
        <dbReference type="EC" id="3.4.13.19"/>
    </reaction>
</comment>
<dbReference type="GO" id="GO:0016805">
    <property type="term" value="F:dipeptidase activity"/>
    <property type="evidence" value="ECO:0007669"/>
    <property type="project" value="UniProtKB-KW"/>
</dbReference>
<dbReference type="STRING" id="1465756.BIV18_05725"/>
<dbReference type="EC" id="3.4.13.19" evidence="3"/>
<comment type="similarity">
    <text evidence="2">Belongs to the peptidase C69 family.</text>
</comment>
<feature type="domain" description="SLH" evidence="8">
    <location>
        <begin position="489"/>
        <end position="552"/>
    </location>
</feature>
<dbReference type="InterPro" id="IPR005322">
    <property type="entry name" value="Peptidase_C69"/>
</dbReference>
<evidence type="ECO:0000256" key="7">
    <source>
        <dbReference type="SAM" id="SignalP"/>
    </source>
</evidence>
<evidence type="ECO:0000313" key="9">
    <source>
        <dbReference type="EMBL" id="OLR65048.1"/>
    </source>
</evidence>
<comment type="caution">
    <text evidence="9">The sequence shown here is derived from an EMBL/GenBank/DDBJ whole genome shotgun (WGS) entry which is preliminary data.</text>
</comment>
<gene>
    <name evidence="9" type="ORF">BIV18_05725</name>
</gene>
<dbReference type="EMBL" id="MJIH01000001">
    <property type="protein sequence ID" value="OLR65048.1"/>
    <property type="molecule type" value="Genomic_DNA"/>
</dbReference>
<sequence>MKNSKKKLLVAGLASTLIMSMAIPTFACTGIIVGKDLTADGSFIFGRTEDYQRNRTMRLVTHPRGEFKKGSKLVDVNNGFEYIHPEDSLKFFSTPDSSVKPKDMEQGVYDAAGYNEAGVGIFCTVSADPSEEIEKADPFVKNGVNEASMTTFLLAHAKSAKGAIELLADTIDKQGASMGDIVAFGDQNEVWYMEIYSGHQYVAIKYPADKFSIFPNDFWLGGVDLKDKENVIASKDIVKIAKDAKTYKETEEGLMDMAGSYGPKEISDTSRSRIWSGIHDLDPNSKIPYDAKRFDLLNDLSKDSEKITIDHALNVFRNRFEGTDYIPSDNKAERKANPKTHKRPIGSINTMQAHIFQIKEGYPKDAPGIMWMTLGSPLNIPWIPIFPDINDSTDEAKNNSATYDANSYYWVGSSVNDLVSGNREELGEPTRKKINEFEEKVKKELPEVEREWIALYAKDKEKAAEFSTAKTMQWEKEVFELEKSLQSELSKVSKADLIDHWARKPIIEAINKKLMVGTSDLYFSPNEKISRGEFVTILGRFGKIDTKKYAEVKDENIESGKFYTEYMNWAVYNKLLPKTSKAIASEKITREEMAHILASYLKLIGDDTSTLKLVNFADEKEISDWAYEDIQFLVNKGILMGTSENKFSPKANLTRAEVAQIISKLSK</sequence>
<feature type="chain" id="PRO_5041270792" description="membrane dipeptidase" evidence="7">
    <location>
        <begin position="28"/>
        <end position="667"/>
    </location>
</feature>
<dbReference type="PANTHER" id="PTHR12994">
    <property type="entry name" value="SECERNIN"/>
    <property type="match status" value="1"/>
</dbReference>
<dbReference type="GO" id="GO:0006508">
    <property type="term" value="P:proteolysis"/>
    <property type="evidence" value="ECO:0007669"/>
    <property type="project" value="UniProtKB-KW"/>
</dbReference>
<feature type="domain" description="SLH" evidence="8">
    <location>
        <begin position="613"/>
        <end position="667"/>
    </location>
</feature>
<dbReference type="PROSITE" id="PS51272">
    <property type="entry name" value="SLH"/>
    <property type="match status" value="2"/>
</dbReference>
<evidence type="ECO:0000259" key="8">
    <source>
        <dbReference type="PROSITE" id="PS51272"/>
    </source>
</evidence>
<dbReference type="NCBIfam" id="NF033678">
    <property type="entry name" value="C69_fam_dipept"/>
    <property type="match status" value="1"/>
</dbReference>
<keyword evidence="10" id="KW-1185">Reference proteome</keyword>
<reference evidence="9 10" key="1">
    <citation type="journal article" date="2016" name="Appl. Environ. Microbiol.">
        <title>Function and Phylogeny of Bacterial Butyryl Coenzyme A:Acetate Transferases and Their Diversity in the Proximal Colon of Swine.</title>
        <authorList>
            <person name="Trachsel J."/>
            <person name="Bayles D.O."/>
            <person name="Looft T."/>
            <person name="Levine U.Y."/>
            <person name="Allen H.K."/>
        </authorList>
    </citation>
    <scope>NUCLEOTIDE SEQUENCE [LARGE SCALE GENOMIC DNA]</scope>
    <source>
        <strain evidence="9 10">35-6-1</strain>
    </source>
</reference>
<dbReference type="Proteomes" id="UP000187166">
    <property type="component" value="Unassembled WGS sequence"/>
</dbReference>
<dbReference type="PANTHER" id="PTHR12994:SF17">
    <property type="entry name" value="LD30995P"/>
    <property type="match status" value="1"/>
</dbReference>
<evidence type="ECO:0000256" key="4">
    <source>
        <dbReference type="ARBA" id="ARBA00022670"/>
    </source>
</evidence>
<evidence type="ECO:0000256" key="6">
    <source>
        <dbReference type="ARBA" id="ARBA00022997"/>
    </source>
</evidence>
<dbReference type="InterPro" id="IPR001119">
    <property type="entry name" value="SLH_dom"/>
</dbReference>
<evidence type="ECO:0000256" key="3">
    <source>
        <dbReference type="ARBA" id="ARBA00013110"/>
    </source>
</evidence>
<keyword evidence="6" id="KW-0224">Dipeptidase</keyword>
<dbReference type="Pfam" id="PF03577">
    <property type="entry name" value="Peptidase_C69"/>
    <property type="match status" value="1"/>
</dbReference>
<evidence type="ECO:0000256" key="5">
    <source>
        <dbReference type="ARBA" id="ARBA00022801"/>
    </source>
</evidence>
<dbReference type="eggNOG" id="COG4690">
    <property type="taxonomic scope" value="Bacteria"/>
</dbReference>
<name>A0A1U7M0B6_9FIRM</name>
<proteinExistence type="inferred from homology"/>
<evidence type="ECO:0000256" key="1">
    <source>
        <dbReference type="ARBA" id="ARBA00001670"/>
    </source>
</evidence>
<accession>A0A1U7M0B6</accession>
<keyword evidence="5" id="KW-0378">Hydrolase</keyword>
<dbReference type="AlphaFoldDB" id="A0A1U7M0B6"/>
<keyword evidence="4" id="KW-0645">Protease</keyword>
<organism evidence="9 10">
    <name type="scientific">Peptoniphilus porci</name>
    <dbReference type="NCBI Taxonomy" id="2652280"/>
    <lineage>
        <taxon>Bacteria</taxon>
        <taxon>Bacillati</taxon>
        <taxon>Bacillota</taxon>
        <taxon>Tissierellia</taxon>
        <taxon>Tissierellales</taxon>
        <taxon>Peptoniphilaceae</taxon>
        <taxon>Peptoniphilus</taxon>
    </lineage>
</organism>
<dbReference type="Gene3D" id="3.60.60.10">
    <property type="entry name" value="Penicillin V Acylase, Chain A"/>
    <property type="match status" value="1"/>
</dbReference>